<organism evidence="1 2">
    <name type="scientific">Ciona intestinalis</name>
    <name type="common">Transparent sea squirt</name>
    <name type="synonym">Ascidia intestinalis</name>
    <dbReference type="NCBI Taxonomy" id="7719"/>
    <lineage>
        <taxon>Eukaryota</taxon>
        <taxon>Metazoa</taxon>
        <taxon>Chordata</taxon>
        <taxon>Tunicata</taxon>
        <taxon>Ascidiacea</taxon>
        <taxon>Phlebobranchia</taxon>
        <taxon>Cionidae</taxon>
        <taxon>Ciona</taxon>
    </lineage>
</organism>
<dbReference type="InParanoid" id="H2XNR1"/>
<reference evidence="2" key="1">
    <citation type="journal article" date="2002" name="Science">
        <title>The draft genome of Ciona intestinalis: insights into chordate and vertebrate origins.</title>
        <authorList>
            <person name="Dehal P."/>
            <person name="Satou Y."/>
            <person name="Campbell R.K."/>
            <person name="Chapman J."/>
            <person name="Degnan B."/>
            <person name="De Tomaso A."/>
            <person name="Davidson B."/>
            <person name="Di Gregorio A."/>
            <person name="Gelpke M."/>
            <person name="Goodstein D.M."/>
            <person name="Harafuji N."/>
            <person name="Hastings K.E."/>
            <person name="Ho I."/>
            <person name="Hotta K."/>
            <person name="Huang W."/>
            <person name="Kawashima T."/>
            <person name="Lemaire P."/>
            <person name="Martinez D."/>
            <person name="Meinertzhagen I.A."/>
            <person name="Necula S."/>
            <person name="Nonaka M."/>
            <person name="Putnam N."/>
            <person name="Rash S."/>
            <person name="Saiga H."/>
            <person name="Satake M."/>
            <person name="Terry A."/>
            <person name="Yamada L."/>
            <person name="Wang H.G."/>
            <person name="Awazu S."/>
            <person name="Azumi K."/>
            <person name="Boore J."/>
            <person name="Branno M."/>
            <person name="Chin-Bow S."/>
            <person name="DeSantis R."/>
            <person name="Doyle S."/>
            <person name="Francino P."/>
            <person name="Keys D.N."/>
            <person name="Haga S."/>
            <person name="Hayashi H."/>
            <person name="Hino K."/>
            <person name="Imai K.S."/>
            <person name="Inaba K."/>
            <person name="Kano S."/>
            <person name="Kobayashi K."/>
            <person name="Kobayashi M."/>
            <person name="Lee B.I."/>
            <person name="Makabe K.W."/>
            <person name="Manohar C."/>
            <person name="Matassi G."/>
            <person name="Medina M."/>
            <person name="Mochizuki Y."/>
            <person name="Mount S."/>
            <person name="Morishita T."/>
            <person name="Miura S."/>
            <person name="Nakayama A."/>
            <person name="Nishizaka S."/>
            <person name="Nomoto H."/>
            <person name="Ohta F."/>
            <person name="Oishi K."/>
            <person name="Rigoutsos I."/>
            <person name="Sano M."/>
            <person name="Sasaki A."/>
            <person name="Sasakura Y."/>
            <person name="Shoguchi E."/>
            <person name="Shin-i T."/>
            <person name="Spagnuolo A."/>
            <person name="Stainier D."/>
            <person name="Suzuki M.M."/>
            <person name="Tassy O."/>
            <person name="Takatori N."/>
            <person name="Tokuoka M."/>
            <person name="Yagi K."/>
            <person name="Yoshizaki F."/>
            <person name="Wada S."/>
            <person name="Zhang C."/>
            <person name="Hyatt P.D."/>
            <person name="Larimer F."/>
            <person name="Detter C."/>
            <person name="Doggett N."/>
            <person name="Glavina T."/>
            <person name="Hawkins T."/>
            <person name="Richardson P."/>
            <person name="Lucas S."/>
            <person name="Kohara Y."/>
            <person name="Levine M."/>
            <person name="Satoh N."/>
            <person name="Rokhsar D.S."/>
        </authorList>
    </citation>
    <scope>NUCLEOTIDE SEQUENCE [LARGE SCALE GENOMIC DNA]</scope>
</reference>
<proteinExistence type="predicted"/>
<dbReference type="AlphaFoldDB" id="H2XNR1"/>
<protein>
    <submittedName>
        <fullName evidence="1">Uncharacterized protein</fullName>
    </submittedName>
</protein>
<evidence type="ECO:0000313" key="1">
    <source>
        <dbReference type="Ensembl" id="ENSCINP00000031294.1"/>
    </source>
</evidence>
<accession>H2XNR1</accession>
<reference evidence="1" key="4">
    <citation type="submission" date="2025-09" db="UniProtKB">
        <authorList>
            <consortium name="Ensembl"/>
        </authorList>
    </citation>
    <scope>IDENTIFICATION</scope>
</reference>
<reference evidence="1" key="2">
    <citation type="journal article" date="2008" name="Genome Biol.">
        <title>Improved genome assembly and evidence-based global gene model set for the chordate Ciona intestinalis: new insight into intron and operon populations.</title>
        <authorList>
            <person name="Satou Y."/>
            <person name="Mineta K."/>
            <person name="Ogasawara M."/>
            <person name="Sasakura Y."/>
            <person name="Shoguchi E."/>
            <person name="Ueno K."/>
            <person name="Yamada L."/>
            <person name="Matsumoto J."/>
            <person name="Wasserscheid J."/>
            <person name="Dewar K."/>
            <person name="Wiley G.B."/>
            <person name="Macmil S.L."/>
            <person name="Roe B.A."/>
            <person name="Zeller R.W."/>
            <person name="Hastings K.E."/>
            <person name="Lemaire P."/>
            <person name="Lindquist E."/>
            <person name="Endo T."/>
            <person name="Hotta K."/>
            <person name="Inaba K."/>
        </authorList>
    </citation>
    <scope>NUCLEOTIDE SEQUENCE [LARGE SCALE GENOMIC DNA]</scope>
    <source>
        <strain evidence="1">wild type</strain>
    </source>
</reference>
<dbReference type="HOGENOM" id="CLU_3399275_0_0_1"/>
<sequence length="31" mass="3678">MLISCYMYLYYIREVFQMVPAITCLDGNKAK</sequence>
<name>H2XNR1_CIOIN</name>
<evidence type="ECO:0000313" key="2">
    <source>
        <dbReference type="Proteomes" id="UP000008144"/>
    </source>
</evidence>
<dbReference type="Proteomes" id="UP000008144">
    <property type="component" value="Chromosome 1"/>
</dbReference>
<reference evidence="1" key="3">
    <citation type="submission" date="2025-08" db="UniProtKB">
        <authorList>
            <consortium name="Ensembl"/>
        </authorList>
    </citation>
    <scope>IDENTIFICATION</scope>
</reference>
<dbReference type="EMBL" id="EAAA01000072">
    <property type="status" value="NOT_ANNOTATED_CDS"/>
    <property type="molecule type" value="Genomic_DNA"/>
</dbReference>
<keyword evidence="2" id="KW-1185">Reference proteome</keyword>
<dbReference type="Ensembl" id="ENSCINT00000034228.1">
    <property type="protein sequence ID" value="ENSCINP00000031294.1"/>
    <property type="gene ID" value="ENSCING00000024714.1"/>
</dbReference>